<keyword evidence="1" id="KW-0175">Coiled coil</keyword>
<feature type="coiled-coil region" evidence="1">
    <location>
        <begin position="72"/>
        <end position="99"/>
    </location>
</feature>
<proteinExistence type="predicted"/>
<keyword evidence="3" id="KW-1185">Reference proteome</keyword>
<dbReference type="Proteomes" id="UP000007812">
    <property type="component" value="Chromosome"/>
</dbReference>
<reference evidence="2 3" key="1">
    <citation type="journal article" date="2011" name="J. Bacteriol.">
        <title>Complete genome sequence of Metallosphaera cuprina, a metal sulfide-oxidizing archaeon from a hot spring.</title>
        <authorList>
            <person name="Liu L.J."/>
            <person name="You X.Y."/>
            <person name="Zheng H."/>
            <person name="Wang S."/>
            <person name="Jiang C.Y."/>
            <person name="Liu S.J."/>
        </authorList>
    </citation>
    <scope>NUCLEOTIDE SEQUENCE [LARGE SCALE GENOMIC DNA]</scope>
    <source>
        <strain evidence="2 3">Ar-4</strain>
    </source>
</reference>
<evidence type="ECO:0000313" key="3">
    <source>
        <dbReference type="Proteomes" id="UP000007812"/>
    </source>
</evidence>
<name>F4G2A1_METCR</name>
<accession>F4G2A1</accession>
<dbReference type="KEGG" id="mcn:Mcup_0844"/>
<gene>
    <name evidence="2" type="ordered locus">Mcup_0844</name>
</gene>
<dbReference type="EMBL" id="CP002656">
    <property type="protein sequence ID" value="AEB94949.1"/>
    <property type="molecule type" value="Genomic_DNA"/>
</dbReference>
<dbReference type="HOGENOM" id="CLU_1607150_0_0_2"/>
<dbReference type="AlphaFoldDB" id="F4G2A1"/>
<protein>
    <submittedName>
        <fullName evidence="2">Uncharacterized protein</fullName>
    </submittedName>
</protein>
<organism evidence="2 3">
    <name type="scientific">Metallosphaera cuprina (strain Ar-4)</name>
    <dbReference type="NCBI Taxonomy" id="1006006"/>
    <lineage>
        <taxon>Archaea</taxon>
        <taxon>Thermoproteota</taxon>
        <taxon>Thermoprotei</taxon>
        <taxon>Sulfolobales</taxon>
        <taxon>Sulfolobaceae</taxon>
        <taxon>Metallosphaera</taxon>
    </lineage>
</organism>
<dbReference type="PATRIC" id="fig|1006006.8.peg.842"/>
<evidence type="ECO:0000256" key="1">
    <source>
        <dbReference type="SAM" id="Coils"/>
    </source>
</evidence>
<sequence>MYKKRAQYYLINRKYVDDIPLNNGDDVLGTVIFLKIPEAEEVLQSFALAKGTLSNALTSKMQTFIQNEEYAKAEEVSELIELIDNLNELEEKFKTISVAYVLSAIEMRGDLEIDIKSTALDLMEAIESAFLKSIPYLDDVGDLGKIIDNMRFSVEKLKGRIKGSK</sequence>
<dbReference type="STRING" id="1006006.Mcup_0844"/>
<dbReference type="eggNOG" id="arCOG12534">
    <property type="taxonomic scope" value="Archaea"/>
</dbReference>
<evidence type="ECO:0000313" key="2">
    <source>
        <dbReference type="EMBL" id="AEB94949.1"/>
    </source>
</evidence>